<dbReference type="SUPFAM" id="SSF48613">
    <property type="entry name" value="Heme oxygenase-like"/>
    <property type="match status" value="1"/>
</dbReference>
<dbReference type="InterPro" id="IPR016084">
    <property type="entry name" value="Haem_Oase-like_multi-hlx"/>
</dbReference>
<organism evidence="3 4">
    <name type="scientific">Pisolithus microcarpus 441</name>
    <dbReference type="NCBI Taxonomy" id="765257"/>
    <lineage>
        <taxon>Eukaryota</taxon>
        <taxon>Fungi</taxon>
        <taxon>Dikarya</taxon>
        <taxon>Basidiomycota</taxon>
        <taxon>Agaricomycotina</taxon>
        <taxon>Agaricomycetes</taxon>
        <taxon>Agaricomycetidae</taxon>
        <taxon>Boletales</taxon>
        <taxon>Sclerodermatineae</taxon>
        <taxon>Pisolithaceae</taxon>
        <taxon>Pisolithus</taxon>
    </lineage>
</organism>
<dbReference type="STRING" id="765257.A0A0C9ZCJ8"/>
<evidence type="ECO:0000313" key="3">
    <source>
        <dbReference type="EMBL" id="KIK17688.1"/>
    </source>
</evidence>
<dbReference type="Gene3D" id="1.20.910.10">
    <property type="entry name" value="Heme oxygenase-like"/>
    <property type="match status" value="1"/>
</dbReference>
<reference evidence="4" key="2">
    <citation type="submission" date="2015-01" db="EMBL/GenBank/DDBJ databases">
        <title>Evolutionary Origins and Diversification of the Mycorrhizal Mutualists.</title>
        <authorList>
            <consortium name="DOE Joint Genome Institute"/>
            <consortium name="Mycorrhizal Genomics Consortium"/>
            <person name="Kohler A."/>
            <person name="Kuo A."/>
            <person name="Nagy L.G."/>
            <person name="Floudas D."/>
            <person name="Copeland A."/>
            <person name="Barry K.W."/>
            <person name="Cichocki N."/>
            <person name="Veneault-Fourrey C."/>
            <person name="LaButti K."/>
            <person name="Lindquist E.A."/>
            <person name="Lipzen A."/>
            <person name="Lundell T."/>
            <person name="Morin E."/>
            <person name="Murat C."/>
            <person name="Riley R."/>
            <person name="Ohm R."/>
            <person name="Sun H."/>
            <person name="Tunlid A."/>
            <person name="Henrissat B."/>
            <person name="Grigoriev I.V."/>
            <person name="Hibbett D.S."/>
            <person name="Martin F."/>
        </authorList>
    </citation>
    <scope>NUCLEOTIDE SEQUENCE [LARGE SCALE GENOMIC DNA]</scope>
    <source>
        <strain evidence="4">441</strain>
    </source>
</reference>
<dbReference type="AlphaFoldDB" id="A0A0C9ZCJ8"/>
<gene>
    <name evidence="3" type="ORF">PISMIDRAFT_24847</name>
</gene>
<name>A0A0C9ZCJ8_9AGAM</name>
<feature type="compositionally biased region" description="Polar residues" evidence="1">
    <location>
        <begin position="68"/>
        <end position="83"/>
    </location>
</feature>
<accession>A0A0C9ZCJ8</accession>
<dbReference type="EMBL" id="KN833822">
    <property type="protein sequence ID" value="KIK17688.1"/>
    <property type="molecule type" value="Genomic_DNA"/>
</dbReference>
<evidence type="ECO:0000256" key="1">
    <source>
        <dbReference type="SAM" id="MobiDB-lite"/>
    </source>
</evidence>
<proteinExistence type="predicted"/>
<reference evidence="3 4" key="1">
    <citation type="submission" date="2014-04" db="EMBL/GenBank/DDBJ databases">
        <authorList>
            <consortium name="DOE Joint Genome Institute"/>
            <person name="Kuo A."/>
            <person name="Kohler A."/>
            <person name="Costa M.D."/>
            <person name="Nagy L.G."/>
            <person name="Floudas D."/>
            <person name="Copeland A."/>
            <person name="Barry K.W."/>
            <person name="Cichocki N."/>
            <person name="Veneault-Fourrey C."/>
            <person name="LaButti K."/>
            <person name="Lindquist E.A."/>
            <person name="Lipzen A."/>
            <person name="Lundell T."/>
            <person name="Morin E."/>
            <person name="Murat C."/>
            <person name="Sun H."/>
            <person name="Tunlid A."/>
            <person name="Henrissat B."/>
            <person name="Grigoriev I.V."/>
            <person name="Hibbett D.S."/>
            <person name="Martin F."/>
            <person name="Nordberg H.P."/>
            <person name="Cantor M.N."/>
            <person name="Hua S.X."/>
        </authorList>
    </citation>
    <scope>NUCLEOTIDE SEQUENCE [LARGE SCALE GENOMIC DNA]</scope>
    <source>
        <strain evidence="3 4">441</strain>
    </source>
</reference>
<feature type="domain" description="Thiaminase-2/PQQC" evidence="2">
    <location>
        <begin position="127"/>
        <end position="227"/>
    </location>
</feature>
<dbReference type="InterPro" id="IPR004305">
    <property type="entry name" value="Thiaminase-2/PQQC"/>
</dbReference>
<evidence type="ECO:0000259" key="2">
    <source>
        <dbReference type="Pfam" id="PF03070"/>
    </source>
</evidence>
<dbReference type="OrthoDB" id="2686225at2759"/>
<feature type="region of interest" description="Disordered" evidence="1">
    <location>
        <begin position="68"/>
        <end position="100"/>
    </location>
</feature>
<sequence>MPHPVDAREELISLVTAALRAAEVDAKTGKLIFRDEWRPTPRTMPPSAGAHQDPFWWDPILARWGVQPQQDQPLPPASTSTSGGARPDVGRGAGRADAQEEVLQARTQQDVEGAVAELLKRNHGVFDKIISHSFPRKLGDGTASLDGFRYYMIQDMKYLEACAQLKMIAAGNAHDFEEVRAFDARHKKSLQYVDNLKTICITKLGIPTSIIEATPRSDELKTSERFYKVALQDRHEDALFGFVSICFFQLRKHY</sequence>
<keyword evidence="4" id="KW-1185">Reference proteome</keyword>
<dbReference type="HOGENOM" id="CLU_1094654_0_0_1"/>
<dbReference type="Pfam" id="PF03070">
    <property type="entry name" value="TENA_THI-4"/>
    <property type="match status" value="1"/>
</dbReference>
<evidence type="ECO:0000313" key="4">
    <source>
        <dbReference type="Proteomes" id="UP000054018"/>
    </source>
</evidence>
<dbReference type="Proteomes" id="UP000054018">
    <property type="component" value="Unassembled WGS sequence"/>
</dbReference>
<protein>
    <recommendedName>
        <fullName evidence="2">Thiaminase-2/PQQC domain-containing protein</fullName>
    </recommendedName>
</protein>
<dbReference type="GO" id="GO:0006772">
    <property type="term" value="P:thiamine metabolic process"/>
    <property type="evidence" value="ECO:0007669"/>
    <property type="project" value="UniProtKB-ARBA"/>
</dbReference>